<dbReference type="CDD" id="cd12171">
    <property type="entry name" value="2-Hacid_dh_10"/>
    <property type="match status" value="1"/>
</dbReference>
<comment type="similarity">
    <text evidence="1 4">Belongs to the D-isomer specific 2-hydroxyacid dehydrogenase family.</text>
</comment>
<feature type="domain" description="D-isomer specific 2-hydroxyacid dehydrogenase NAD-binding" evidence="6">
    <location>
        <begin position="162"/>
        <end position="311"/>
    </location>
</feature>
<dbReference type="InterPro" id="IPR050857">
    <property type="entry name" value="D-2-hydroxyacid_DH"/>
</dbReference>
<feature type="domain" description="D-isomer specific 2-hydroxyacid dehydrogenase catalytic" evidence="5">
    <location>
        <begin position="3"/>
        <end position="338"/>
    </location>
</feature>
<accession>A0ABT4CP28</accession>
<dbReference type="Proteomes" id="UP001079657">
    <property type="component" value="Unassembled WGS sequence"/>
</dbReference>
<keyword evidence="2 4" id="KW-0560">Oxidoreductase</keyword>
<keyword evidence="3" id="KW-0520">NAD</keyword>
<evidence type="ECO:0000256" key="3">
    <source>
        <dbReference type="ARBA" id="ARBA00023027"/>
    </source>
</evidence>
<dbReference type="InterPro" id="IPR029753">
    <property type="entry name" value="D-isomer_DH_CS"/>
</dbReference>
<keyword evidence="8" id="KW-1185">Reference proteome</keyword>
<dbReference type="Gene3D" id="3.40.50.720">
    <property type="entry name" value="NAD(P)-binding Rossmann-like Domain"/>
    <property type="match status" value="2"/>
</dbReference>
<dbReference type="PANTHER" id="PTHR42789">
    <property type="entry name" value="D-ISOMER SPECIFIC 2-HYDROXYACID DEHYDROGENASE FAMILY PROTEIN (AFU_ORTHOLOGUE AFUA_6G10090)"/>
    <property type="match status" value="1"/>
</dbReference>
<evidence type="ECO:0000256" key="2">
    <source>
        <dbReference type="ARBA" id="ARBA00023002"/>
    </source>
</evidence>
<dbReference type="SUPFAM" id="SSF51735">
    <property type="entry name" value="NAD(P)-binding Rossmann-fold domains"/>
    <property type="match status" value="1"/>
</dbReference>
<comment type="caution">
    <text evidence="7">The sequence shown here is derived from an EMBL/GenBank/DDBJ whole genome shotgun (WGS) entry which is preliminary data.</text>
</comment>
<dbReference type="InterPro" id="IPR006140">
    <property type="entry name" value="D-isomer_DH_NAD-bd"/>
</dbReference>
<gene>
    <name evidence="7" type="ORF">OXH55_09085</name>
</gene>
<evidence type="ECO:0000259" key="5">
    <source>
        <dbReference type="Pfam" id="PF00389"/>
    </source>
</evidence>
<dbReference type="EMBL" id="JAPQES010000002">
    <property type="protein sequence ID" value="MCY6370782.1"/>
    <property type="molecule type" value="Genomic_DNA"/>
</dbReference>
<evidence type="ECO:0000256" key="1">
    <source>
        <dbReference type="ARBA" id="ARBA00005854"/>
    </source>
</evidence>
<evidence type="ECO:0000256" key="4">
    <source>
        <dbReference type="RuleBase" id="RU003719"/>
    </source>
</evidence>
<dbReference type="PROSITE" id="PS00671">
    <property type="entry name" value="D_2_HYDROXYACID_DH_3"/>
    <property type="match status" value="1"/>
</dbReference>
<dbReference type="SUPFAM" id="SSF52283">
    <property type="entry name" value="Formate/glycerate dehydrogenase catalytic domain-like"/>
    <property type="match status" value="1"/>
</dbReference>
<dbReference type="PANTHER" id="PTHR42789:SF1">
    <property type="entry name" value="D-ISOMER SPECIFIC 2-HYDROXYACID DEHYDROGENASE FAMILY PROTEIN (AFU_ORTHOLOGUE AFUA_6G10090)"/>
    <property type="match status" value="1"/>
</dbReference>
<evidence type="ECO:0000259" key="6">
    <source>
        <dbReference type="Pfam" id="PF02826"/>
    </source>
</evidence>
<evidence type="ECO:0000313" key="7">
    <source>
        <dbReference type="EMBL" id="MCY6370782.1"/>
    </source>
</evidence>
<proteinExistence type="inferred from homology"/>
<reference evidence="7" key="1">
    <citation type="submission" date="2022-12" db="EMBL/GenBank/DDBJ databases">
        <authorList>
            <person name="Wang J."/>
        </authorList>
    </citation>
    <scope>NUCLEOTIDE SEQUENCE</scope>
    <source>
        <strain evidence="7">HY-42-06</strain>
    </source>
</reference>
<evidence type="ECO:0000313" key="8">
    <source>
        <dbReference type="Proteomes" id="UP001079657"/>
    </source>
</evidence>
<dbReference type="InterPro" id="IPR006139">
    <property type="entry name" value="D-isomer_2_OHA_DH_cat_dom"/>
</dbReference>
<dbReference type="Pfam" id="PF00389">
    <property type="entry name" value="2-Hacid_dh"/>
    <property type="match status" value="1"/>
</dbReference>
<dbReference type="Pfam" id="PF02826">
    <property type="entry name" value="2-Hacid_dh_C"/>
    <property type="match status" value="1"/>
</dbReference>
<sequence length="343" mass="38642">MKILVTAEINQELLKELYEFGEITIAGWGKELRKLEEDDMIQLLKGKDILITSYDPITKKVIDECKDLKLIACTRANPVNIDIKAAKERSIPVIYTPGRNSDCTAEFTIASMLSISRKIPMAYKSLKDGMHLENKKVKNEIKEGLKEDVTWALGAGTPYVLFKGIQLKGHILGLIGYGSIGKKVANIARAFGMKIYVYDPLLSSVEINDNVQEKVSLDKLFRESDFISCHCKVDESTRGLIGKDEFEKMKKTAYFINTSRGAIVDEEALIEALREEKIAGAALDVFASEPIYKNHPFVIELDNIVITPHLAGATYDAIDNHTIMIVEDVKRFINDEKLLYEYR</sequence>
<organism evidence="7 8">
    <name type="scientific">Clostridium ganghwense</name>
    <dbReference type="NCBI Taxonomy" id="312089"/>
    <lineage>
        <taxon>Bacteria</taxon>
        <taxon>Bacillati</taxon>
        <taxon>Bacillota</taxon>
        <taxon>Clostridia</taxon>
        <taxon>Eubacteriales</taxon>
        <taxon>Clostridiaceae</taxon>
        <taxon>Clostridium</taxon>
    </lineage>
</organism>
<name>A0ABT4CP28_9CLOT</name>
<protein>
    <submittedName>
        <fullName evidence="7">2-hydroxyacid dehydrogenase</fullName>
    </submittedName>
</protein>
<dbReference type="InterPro" id="IPR036291">
    <property type="entry name" value="NAD(P)-bd_dom_sf"/>
</dbReference>